<feature type="coiled-coil region" evidence="1">
    <location>
        <begin position="89"/>
        <end position="116"/>
    </location>
</feature>
<organism evidence="4 5">
    <name type="scientific">Kocuria marina subsp. indica</name>
    <dbReference type="NCBI Taxonomy" id="1049583"/>
    <lineage>
        <taxon>Bacteria</taxon>
        <taxon>Bacillati</taxon>
        <taxon>Actinomycetota</taxon>
        <taxon>Actinomycetes</taxon>
        <taxon>Micrococcales</taxon>
        <taxon>Micrococcaceae</taxon>
        <taxon>Kocuria</taxon>
    </lineage>
</organism>
<reference evidence="4" key="1">
    <citation type="submission" date="2017-04" db="EMBL/GenBank/DDBJ databases">
        <authorList>
            <person name="Afonso C.L."/>
            <person name="Miller P.J."/>
            <person name="Scott M.A."/>
            <person name="Spackman E."/>
            <person name="Goraichik I."/>
            <person name="Dimitrov K.M."/>
            <person name="Suarez D.L."/>
            <person name="Swayne D.E."/>
        </authorList>
    </citation>
    <scope>NUCLEOTIDE SEQUENCE [LARGE SCALE GENOMIC DNA]</scope>
    <source>
        <strain evidence="4">NIO-1021</strain>
    </source>
</reference>
<keyword evidence="5" id="KW-1185">Reference proteome</keyword>
<evidence type="ECO:0008006" key="6">
    <source>
        <dbReference type="Google" id="ProtNLM"/>
    </source>
</evidence>
<proteinExistence type="predicted"/>
<reference evidence="5" key="2">
    <citation type="submission" date="2017-04" db="EMBL/GenBank/DDBJ databases">
        <authorList>
            <person name="Varghese N."/>
            <person name="Submissions S."/>
        </authorList>
    </citation>
    <scope>NUCLEOTIDE SEQUENCE [LARGE SCALE GENOMIC DNA]</scope>
    <source>
        <strain evidence="5">NIO-1021</strain>
    </source>
</reference>
<name>A0A1X7DKI2_9MICC</name>
<accession>A0A1X7DKI2</accession>
<evidence type="ECO:0000256" key="1">
    <source>
        <dbReference type="SAM" id="Coils"/>
    </source>
</evidence>
<dbReference type="Proteomes" id="UP000192929">
    <property type="component" value="Unassembled WGS sequence"/>
</dbReference>
<evidence type="ECO:0000313" key="3">
    <source>
        <dbReference type="EMBL" id="SMF16819.1"/>
    </source>
</evidence>
<dbReference type="EMBL" id="FXAC01000012">
    <property type="protein sequence ID" value="SMF16889.1"/>
    <property type="molecule type" value="Genomic_DNA"/>
</dbReference>
<protein>
    <recommendedName>
        <fullName evidence="6">Transposase</fullName>
    </recommendedName>
</protein>
<dbReference type="AlphaFoldDB" id="A0A1X7DKI2"/>
<dbReference type="EMBL" id="FXAC01000012">
    <property type="protein sequence ID" value="SMF16819.1"/>
    <property type="molecule type" value="Genomic_DNA"/>
</dbReference>
<feature type="region of interest" description="Disordered" evidence="2">
    <location>
        <begin position="1"/>
        <end position="32"/>
    </location>
</feature>
<keyword evidence="1" id="KW-0175">Coiled coil</keyword>
<evidence type="ECO:0000313" key="4">
    <source>
        <dbReference type="EMBL" id="SMF16889.1"/>
    </source>
</evidence>
<evidence type="ECO:0000256" key="2">
    <source>
        <dbReference type="SAM" id="MobiDB-lite"/>
    </source>
</evidence>
<sequence>MSSSLIAVRDDGRMPSPGPRSGGPTSRRSFSSAQKLDHLAAYEVAVASGLGGAYLREHGLYSSLVSEWRRMRDAGVLAGKQPGEKIGRLSAEQAEIARLRRQLDKAERRLVTTEAALVIMGKAHDLLDVLTKRSRDDSEHTTR</sequence>
<evidence type="ECO:0000313" key="5">
    <source>
        <dbReference type="Proteomes" id="UP000192929"/>
    </source>
</evidence>
<feature type="compositionally biased region" description="Low complexity" evidence="2">
    <location>
        <begin position="22"/>
        <end position="32"/>
    </location>
</feature>
<gene>
    <name evidence="3" type="ORF">SAMN06296028_11271</name>
    <name evidence="4" type="ORF">SAMN06296028_11275</name>
</gene>